<organism evidence="6 7">
    <name type="scientific">Paenibacillus physcomitrellae</name>
    <dbReference type="NCBI Taxonomy" id="1619311"/>
    <lineage>
        <taxon>Bacteria</taxon>
        <taxon>Bacillati</taxon>
        <taxon>Bacillota</taxon>
        <taxon>Bacilli</taxon>
        <taxon>Bacillales</taxon>
        <taxon>Paenibacillaceae</taxon>
        <taxon>Paenibacillus</taxon>
    </lineage>
</organism>
<reference evidence="7" key="1">
    <citation type="journal article" date="2019" name="Int. J. Syst. Evol. Microbiol.">
        <title>The Global Catalogue of Microorganisms (GCM) 10K type strain sequencing project: providing services to taxonomists for standard genome sequencing and annotation.</title>
        <authorList>
            <consortium name="The Broad Institute Genomics Platform"/>
            <consortium name="The Broad Institute Genome Sequencing Center for Infectious Disease"/>
            <person name="Wu L."/>
            <person name="Ma J."/>
        </authorList>
    </citation>
    <scope>NUCLEOTIDE SEQUENCE [LARGE SCALE GENOMIC DNA]</scope>
    <source>
        <strain evidence="7">CGMCC 1.15044</strain>
    </source>
</reference>
<dbReference type="PANTHER" id="PTHR46630:SF1">
    <property type="entry name" value="TETRATRICOPEPTIDE REPEAT PROTEIN 29"/>
    <property type="match status" value="1"/>
</dbReference>
<dbReference type="InterPro" id="IPR011990">
    <property type="entry name" value="TPR-like_helical_dom_sf"/>
</dbReference>
<name>A0ABQ1G922_9BACL</name>
<keyword evidence="3" id="KW-0677">Repeat</keyword>
<dbReference type="InterPro" id="IPR051476">
    <property type="entry name" value="Bac_ResReg_Asp_Phosphatase"/>
</dbReference>
<protein>
    <recommendedName>
        <fullName evidence="8">Tetratricopeptide repeat protein</fullName>
    </recommendedName>
</protein>
<evidence type="ECO:0000256" key="3">
    <source>
        <dbReference type="ARBA" id="ARBA00022737"/>
    </source>
</evidence>
<comment type="subcellular location">
    <subcellularLocation>
        <location evidence="1">Cytoplasm</location>
    </subcellularLocation>
</comment>
<evidence type="ECO:0008006" key="8">
    <source>
        <dbReference type="Google" id="ProtNLM"/>
    </source>
</evidence>
<dbReference type="RefSeq" id="WP_094092601.1">
    <property type="nucleotide sequence ID" value="NZ_BMHF01000008.1"/>
</dbReference>
<evidence type="ECO:0000313" key="7">
    <source>
        <dbReference type="Proteomes" id="UP000609323"/>
    </source>
</evidence>
<sequence length="285" mass="32562">MIRFDELWDYNRPEHTEQKFLEIAEQSKNNGDAGYIAELWTQIARAQGLQGRFESANVSLDQVLVLLGEEELPRAHVRFLLERGRVLNSSGHPARSVPLFVEAWNLAQLHNEHDFAVDAAHMLGIAEADPDTRMAWNLQALDYAENHPEAQRWLGSLYNNIGWAQVEAGQLEQAYDMFSLALAFREQRGNEETISIAKWCVAKVLRLMGRVTEALEIQTSLYYKAMDQQGPTGYNCEEIAECLLTAGRRDEAHGYFRKAYELLSQDTWLVEHEAARLARIKELAQ</sequence>
<evidence type="ECO:0000256" key="4">
    <source>
        <dbReference type="ARBA" id="ARBA00022803"/>
    </source>
</evidence>
<keyword evidence="7" id="KW-1185">Reference proteome</keyword>
<evidence type="ECO:0000256" key="5">
    <source>
        <dbReference type="ARBA" id="ARBA00038253"/>
    </source>
</evidence>
<dbReference type="InterPro" id="IPR019734">
    <property type="entry name" value="TPR_rpt"/>
</dbReference>
<gene>
    <name evidence="6" type="ORF">GCM10010917_25290</name>
</gene>
<evidence type="ECO:0000313" key="6">
    <source>
        <dbReference type="EMBL" id="GGA38979.1"/>
    </source>
</evidence>
<dbReference type="SUPFAM" id="SSF48452">
    <property type="entry name" value="TPR-like"/>
    <property type="match status" value="1"/>
</dbReference>
<dbReference type="Proteomes" id="UP000609323">
    <property type="component" value="Unassembled WGS sequence"/>
</dbReference>
<proteinExistence type="inferred from homology"/>
<dbReference type="PANTHER" id="PTHR46630">
    <property type="entry name" value="TETRATRICOPEPTIDE REPEAT PROTEIN 29"/>
    <property type="match status" value="1"/>
</dbReference>
<evidence type="ECO:0000256" key="1">
    <source>
        <dbReference type="ARBA" id="ARBA00004496"/>
    </source>
</evidence>
<dbReference type="EMBL" id="BMHF01000008">
    <property type="protein sequence ID" value="GGA38979.1"/>
    <property type="molecule type" value="Genomic_DNA"/>
</dbReference>
<keyword evidence="2" id="KW-0963">Cytoplasm</keyword>
<dbReference type="Gene3D" id="1.25.40.10">
    <property type="entry name" value="Tetratricopeptide repeat domain"/>
    <property type="match status" value="2"/>
</dbReference>
<evidence type="ECO:0000256" key="2">
    <source>
        <dbReference type="ARBA" id="ARBA00022490"/>
    </source>
</evidence>
<accession>A0ABQ1G922</accession>
<comment type="caution">
    <text evidence="6">The sequence shown here is derived from an EMBL/GenBank/DDBJ whole genome shotgun (WGS) entry which is preliminary data.</text>
</comment>
<keyword evidence="4" id="KW-0802">TPR repeat</keyword>
<dbReference type="SMART" id="SM00028">
    <property type="entry name" value="TPR"/>
    <property type="match status" value="2"/>
</dbReference>
<comment type="similarity">
    <text evidence="5">Belongs to the Rap family.</text>
</comment>